<proteinExistence type="predicted"/>
<organism evidence="3 4">
    <name type="scientific">Catellatospora chokoriensis</name>
    <dbReference type="NCBI Taxonomy" id="310353"/>
    <lineage>
        <taxon>Bacteria</taxon>
        <taxon>Bacillati</taxon>
        <taxon>Actinomycetota</taxon>
        <taxon>Actinomycetes</taxon>
        <taxon>Micromonosporales</taxon>
        <taxon>Micromonosporaceae</taxon>
        <taxon>Catellatospora</taxon>
    </lineage>
</organism>
<feature type="region of interest" description="Disordered" evidence="1">
    <location>
        <begin position="84"/>
        <end position="115"/>
    </location>
</feature>
<accession>A0A8J3JSZ4</accession>
<dbReference type="InterPro" id="IPR005149">
    <property type="entry name" value="Tscrpt_reg_PadR_N"/>
</dbReference>
<dbReference type="EMBL" id="BONG01000023">
    <property type="protein sequence ID" value="GIF90516.1"/>
    <property type="molecule type" value="Genomic_DNA"/>
</dbReference>
<reference evidence="3 4" key="1">
    <citation type="submission" date="2021-01" db="EMBL/GenBank/DDBJ databases">
        <title>Whole genome shotgun sequence of Catellatospora chokoriensis NBRC 107358.</title>
        <authorList>
            <person name="Komaki H."/>
            <person name="Tamura T."/>
        </authorList>
    </citation>
    <scope>NUCLEOTIDE SEQUENCE [LARGE SCALE GENOMIC DNA]</scope>
    <source>
        <strain evidence="3 4">NBRC 107358</strain>
    </source>
</reference>
<dbReference type="InterPro" id="IPR036388">
    <property type="entry name" value="WH-like_DNA-bd_sf"/>
</dbReference>
<protein>
    <submittedName>
        <fullName evidence="3">PadR family transcriptional regulator</fullName>
    </submittedName>
</protein>
<dbReference type="InterPro" id="IPR036390">
    <property type="entry name" value="WH_DNA-bd_sf"/>
</dbReference>
<comment type="caution">
    <text evidence="3">The sequence shown here is derived from an EMBL/GenBank/DDBJ whole genome shotgun (WGS) entry which is preliminary data.</text>
</comment>
<feature type="domain" description="Transcription regulator PadR N-terminal" evidence="2">
    <location>
        <begin position="29"/>
        <end position="84"/>
    </location>
</feature>
<evidence type="ECO:0000256" key="1">
    <source>
        <dbReference type="SAM" id="MobiDB-lite"/>
    </source>
</evidence>
<gene>
    <name evidence="3" type="ORF">Cch02nite_39600</name>
</gene>
<dbReference type="Gene3D" id="1.10.10.10">
    <property type="entry name" value="Winged helix-like DNA-binding domain superfamily/Winged helix DNA-binding domain"/>
    <property type="match status" value="1"/>
</dbReference>
<dbReference type="RefSeq" id="WP_239120649.1">
    <property type="nucleotide sequence ID" value="NZ_BAAALB010000024.1"/>
</dbReference>
<name>A0A8J3JSZ4_9ACTN</name>
<dbReference type="Proteomes" id="UP000619293">
    <property type="component" value="Unassembled WGS sequence"/>
</dbReference>
<sequence>MTDPRMTLQTQLVLKAFTSDPTQQRYGLEICDLVGLASGTVYPILARLEQAGWLESGWEDGASVTDGRPRRRFYSLSADGAEQARDALARSHRSGRPQRAGWNVSGQTDPGVVPS</sequence>
<evidence type="ECO:0000313" key="3">
    <source>
        <dbReference type="EMBL" id="GIF90516.1"/>
    </source>
</evidence>
<dbReference type="Pfam" id="PF03551">
    <property type="entry name" value="PadR"/>
    <property type="match status" value="1"/>
</dbReference>
<evidence type="ECO:0000313" key="4">
    <source>
        <dbReference type="Proteomes" id="UP000619293"/>
    </source>
</evidence>
<dbReference type="SUPFAM" id="SSF46785">
    <property type="entry name" value="Winged helix' DNA-binding domain"/>
    <property type="match status" value="1"/>
</dbReference>
<keyword evidence="4" id="KW-1185">Reference proteome</keyword>
<dbReference type="AlphaFoldDB" id="A0A8J3JSZ4"/>
<evidence type="ECO:0000259" key="2">
    <source>
        <dbReference type="Pfam" id="PF03551"/>
    </source>
</evidence>